<dbReference type="NCBIfam" id="TIGR00135">
    <property type="entry name" value="gatC"/>
    <property type="match status" value="1"/>
</dbReference>
<dbReference type="HAMAP" id="MF_00122">
    <property type="entry name" value="GatC"/>
    <property type="match status" value="1"/>
</dbReference>
<keyword evidence="1" id="KW-0547">Nucleotide-binding</keyword>
<dbReference type="Gene3D" id="1.10.20.60">
    <property type="entry name" value="Glu-tRNAGln amidotransferase C subunit, N-terminal domain"/>
    <property type="match status" value="1"/>
</dbReference>
<organism evidence="2 3">
    <name type="scientific">Raoultibacter massiliensis</name>
    <dbReference type="NCBI Taxonomy" id="1852371"/>
    <lineage>
        <taxon>Bacteria</taxon>
        <taxon>Bacillati</taxon>
        <taxon>Actinomycetota</taxon>
        <taxon>Coriobacteriia</taxon>
        <taxon>Eggerthellales</taxon>
        <taxon>Eggerthellaceae</taxon>
        <taxon>Raoultibacter</taxon>
    </lineage>
</organism>
<keyword evidence="1" id="KW-0436">Ligase</keyword>
<comment type="subunit">
    <text evidence="1">Heterotrimer of A, B and C subunits.</text>
</comment>
<dbReference type="SUPFAM" id="SSF141000">
    <property type="entry name" value="Glu-tRNAGln amidotransferase C subunit"/>
    <property type="match status" value="1"/>
</dbReference>
<sequence length="103" mass="11378">MPQHVTEKDVRDIATYTRIGLTDDEVAQMTVDLNGIIESLKPITEYDLDGVEPTFHPIGALSNIMREDEEQESFTQGTALENAPKQQDGCFLIPSILGEGGDR</sequence>
<evidence type="ECO:0000256" key="1">
    <source>
        <dbReference type="HAMAP-Rule" id="MF_00122"/>
    </source>
</evidence>
<comment type="catalytic activity">
    <reaction evidence="1">
        <text>L-aspartyl-tRNA(Asn) + L-glutamine + ATP + H2O = L-asparaginyl-tRNA(Asn) + L-glutamate + ADP + phosphate + 2 H(+)</text>
        <dbReference type="Rhea" id="RHEA:14513"/>
        <dbReference type="Rhea" id="RHEA-COMP:9674"/>
        <dbReference type="Rhea" id="RHEA-COMP:9677"/>
        <dbReference type="ChEBI" id="CHEBI:15377"/>
        <dbReference type="ChEBI" id="CHEBI:15378"/>
        <dbReference type="ChEBI" id="CHEBI:29985"/>
        <dbReference type="ChEBI" id="CHEBI:30616"/>
        <dbReference type="ChEBI" id="CHEBI:43474"/>
        <dbReference type="ChEBI" id="CHEBI:58359"/>
        <dbReference type="ChEBI" id="CHEBI:78515"/>
        <dbReference type="ChEBI" id="CHEBI:78516"/>
        <dbReference type="ChEBI" id="CHEBI:456216"/>
    </reaction>
</comment>
<dbReference type="InterPro" id="IPR003837">
    <property type="entry name" value="GatC"/>
</dbReference>
<dbReference type="RefSeq" id="WP_102375125.1">
    <property type="nucleotide sequence ID" value="NZ_DBFADM010000055.1"/>
</dbReference>
<keyword evidence="3" id="KW-1185">Reference proteome</keyword>
<keyword evidence="1" id="KW-0648">Protein biosynthesis</keyword>
<dbReference type="Proteomes" id="UP001487305">
    <property type="component" value="Unassembled WGS sequence"/>
</dbReference>
<comment type="catalytic activity">
    <reaction evidence="1">
        <text>L-glutamyl-tRNA(Gln) + L-glutamine + ATP + H2O = L-glutaminyl-tRNA(Gln) + L-glutamate + ADP + phosphate + H(+)</text>
        <dbReference type="Rhea" id="RHEA:17521"/>
        <dbReference type="Rhea" id="RHEA-COMP:9681"/>
        <dbReference type="Rhea" id="RHEA-COMP:9684"/>
        <dbReference type="ChEBI" id="CHEBI:15377"/>
        <dbReference type="ChEBI" id="CHEBI:15378"/>
        <dbReference type="ChEBI" id="CHEBI:29985"/>
        <dbReference type="ChEBI" id="CHEBI:30616"/>
        <dbReference type="ChEBI" id="CHEBI:43474"/>
        <dbReference type="ChEBI" id="CHEBI:58359"/>
        <dbReference type="ChEBI" id="CHEBI:78520"/>
        <dbReference type="ChEBI" id="CHEBI:78521"/>
        <dbReference type="ChEBI" id="CHEBI:456216"/>
    </reaction>
</comment>
<comment type="caution">
    <text evidence="2">The sequence shown here is derived from an EMBL/GenBank/DDBJ whole genome shotgun (WGS) entry which is preliminary data.</text>
</comment>
<dbReference type="Pfam" id="PF02686">
    <property type="entry name" value="GatC"/>
    <property type="match status" value="1"/>
</dbReference>
<proteinExistence type="inferred from homology"/>
<evidence type="ECO:0000313" key="2">
    <source>
        <dbReference type="EMBL" id="MEQ3362886.1"/>
    </source>
</evidence>
<dbReference type="EC" id="6.3.5.-" evidence="1"/>
<gene>
    <name evidence="1 2" type="primary">gatC</name>
    <name evidence="2" type="ORF">AAA083_07845</name>
</gene>
<dbReference type="EMBL" id="JBBNOP010000005">
    <property type="protein sequence ID" value="MEQ3362886.1"/>
    <property type="molecule type" value="Genomic_DNA"/>
</dbReference>
<reference evidence="2 3" key="1">
    <citation type="submission" date="2024-04" db="EMBL/GenBank/DDBJ databases">
        <title>Human intestinal bacterial collection.</title>
        <authorList>
            <person name="Pauvert C."/>
            <person name="Hitch T.C.A."/>
            <person name="Clavel T."/>
        </authorList>
    </citation>
    <scope>NUCLEOTIDE SEQUENCE [LARGE SCALE GENOMIC DNA]</scope>
    <source>
        <strain evidence="2 3">CLA-KB-H42</strain>
    </source>
</reference>
<comment type="function">
    <text evidence="1">Allows the formation of correctly charged Asn-tRNA(Asn) or Gln-tRNA(Gln) through the transamidation of misacylated Asp-tRNA(Asn) or Glu-tRNA(Gln) in organisms which lack either or both of asparaginyl-tRNA or glutaminyl-tRNA synthetases. The reaction takes place in the presence of glutamine and ATP through an activated phospho-Asp-tRNA(Asn) or phospho-Glu-tRNA(Gln).</text>
</comment>
<name>A0ABV1JEV8_9ACTN</name>
<dbReference type="InterPro" id="IPR036113">
    <property type="entry name" value="Asp/Glu-ADT_sf_sub_c"/>
</dbReference>
<comment type="similarity">
    <text evidence="1">Belongs to the GatC family.</text>
</comment>
<accession>A0ABV1JEV8</accession>
<keyword evidence="1" id="KW-0067">ATP-binding</keyword>
<protein>
    <recommendedName>
        <fullName evidence="1">Aspartyl/glutamyl-tRNA(Asn/Gln) amidotransferase subunit C</fullName>
        <shortName evidence="1">Asp/Glu-ADT subunit C</shortName>
        <ecNumber evidence="1">6.3.5.-</ecNumber>
    </recommendedName>
</protein>
<evidence type="ECO:0000313" key="3">
    <source>
        <dbReference type="Proteomes" id="UP001487305"/>
    </source>
</evidence>